<feature type="transmembrane region" description="Helical" evidence="1">
    <location>
        <begin position="196"/>
        <end position="219"/>
    </location>
</feature>
<feature type="transmembrane region" description="Helical" evidence="1">
    <location>
        <begin position="20"/>
        <end position="48"/>
    </location>
</feature>
<evidence type="ECO:0000256" key="1">
    <source>
        <dbReference type="SAM" id="Phobius"/>
    </source>
</evidence>
<feature type="transmembrane region" description="Helical" evidence="1">
    <location>
        <begin position="151"/>
        <end position="169"/>
    </location>
</feature>
<feature type="transmembrane region" description="Helical" evidence="1">
    <location>
        <begin position="251"/>
        <end position="270"/>
    </location>
</feature>
<dbReference type="PANTHER" id="PTHR17068:SF3">
    <property type="entry name" value="MYELOID-ASSOCIATED DIFFERENTIATION MARKER"/>
    <property type="match status" value="1"/>
</dbReference>
<keyword evidence="1" id="KW-0812">Transmembrane</keyword>
<accession>A0A8C0CJ68</accession>
<dbReference type="Ensembl" id="ENSBMST00010005947.1">
    <property type="protein sequence ID" value="ENSBMSP00010005388.1"/>
    <property type="gene ID" value="ENSBMSG00010003992.1"/>
</dbReference>
<dbReference type="GO" id="GO:0005886">
    <property type="term" value="C:plasma membrane"/>
    <property type="evidence" value="ECO:0007669"/>
    <property type="project" value="TreeGrafter"/>
</dbReference>
<reference evidence="2" key="1">
    <citation type="submission" date="2023-09" db="UniProtKB">
        <authorList>
            <consortium name="Ensembl"/>
        </authorList>
    </citation>
    <scope>IDENTIFICATION</scope>
</reference>
<protein>
    <submittedName>
        <fullName evidence="2">Uncharacterized protein</fullName>
    </submittedName>
</protein>
<dbReference type="PANTHER" id="PTHR17068">
    <property type="entry name" value="MYELOID-ASSOCIATED DIFFERENTIATION MARKER MYADM FAMILY MEMBER"/>
    <property type="match status" value="1"/>
</dbReference>
<keyword evidence="1" id="KW-0472">Membrane</keyword>
<dbReference type="InterPro" id="IPR047123">
    <property type="entry name" value="MYADM-like"/>
</dbReference>
<sequence length="301" mass="33486">LGSHPHALSLTIMGYFLSLLQLLSTCVAVSLVASVGTWVTGPCLVLLLHRDLNIFIVGLRGLQSRLHLFWDSLLVTCACHATLLRLSASILFAITYIQFLPHSPFRDHAIAATAFSWMVSVAHTTQAAWTCALTGEFSCYTLTLPGLLNRLEIFMACVIFAFICSPHLYQQQPALVHGHLAELVQLEQQSSIPAPIFHLGLTLLSVLLYTSAVVLWPLYQFVKKFGRQPRRSSDVSCRDRLTSYVCVWEPWLPMAILTAINPLIYVAALVDLARRFFLSGSEALHRASQFPLVNGSFYTKL</sequence>
<evidence type="ECO:0000313" key="2">
    <source>
        <dbReference type="Ensembl" id="ENSBMSP00010005388.1"/>
    </source>
</evidence>
<keyword evidence="1" id="KW-1133">Transmembrane helix</keyword>
<proteinExistence type="predicted"/>
<dbReference type="GO" id="GO:0005911">
    <property type="term" value="C:cell-cell junction"/>
    <property type="evidence" value="ECO:0007669"/>
    <property type="project" value="TreeGrafter"/>
</dbReference>
<dbReference type="GeneTree" id="ENSGT00950000182933"/>
<dbReference type="AlphaFoldDB" id="A0A8C0CJ68"/>
<organism evidence="2">
    <name type="scientific">Balaenoptera musculus</name>
    <name type="common">Blue whale</name>
    <dbReference type="NCBI Taxonomy" id="9771"/>
    <lineage>
        <taxon>Eukaryota</taxon>
        <taxon>Metazoa</taxon>
        <taxon>Chordata</taxon>
        <taxon>Craniata</taxon>
        <taxon>Vertebrata</taxon>
        <taxon>Euteleostomi</taxon>
        <taxon>Mammalia</taxon>
        <taxon>Eutheria</taxon>
        <taxon>Laurasiatheria</taxon>
        <taxon>Artiodactyla</taxon>
        <taxon>Whippomorpha</taxon>
        <taxon>Cetacea</taxon>
        <taxon>Mysticeti</taxon>
        <taxon>Balaenopteridae</taxon>
        <taxon>Balaenoptera</taxon>
    </lineage>
</organism>
<name>A0A8C0CJ68_BALMU</name>
<dbReference type="OMA" id="CACHATL"/>